<dbReference type="AlphaFoldDB" id="A0A239BXD4"/>
<dbReference type="GO" id="GO:0120147">
    <property type="term" value="F:formylglycine-generating oxidase activity"/>
    <property type="evidence" value="ECO:0007669"/>
    <property type="project" value="TreeGrafter"/>
</dbReference>
<evidence type="ECO:0000256" key="2">
    <source>
        <dbReference type="SAM" id="SignalP"/>
    </source>
</evidence>
<sequence>MRRLPAALVLALCLAVPARAADPAVPKAATPAGAEPASTAAAEPAPGAEWRETITGMEFRWIPTGCFVMGAPEDEPGREDDEGPQHTVCLSGFWMGATEVTGGQWRAVLGDDPSLIKNDDQYPVDMISWDMAQNYVRELNARTGGGFRLPTEAEWEYACRAGTTTAYSFGPEITKEQAAFDKPFRLAAEPIAPKKRRGSRRKAIRRQPRTWPNMHTTLAASYPANAFGLHDMHGNLWEWCQDEYDAEAYRKTAKENPVVRGDGESRVMRGGSWVTKADALRSANRSHAWPDMATAFYGLRLVRDARPAEPLPETEKP</sequence>
<accession>A0A239BXD4</accession>
<dbReference type="InterPro" id="IPR016187">
    <property type="entry name" value="CTDL_fold"/>
</dbReference>
<dbReference type="Proteomes" id="UP000198324">
    <property type="component" value="Unassembled WGS sequence"/>
</dbReference>
<feature type="chain" id="PRO_5012014622" evidence="2">
    <location>
        <begin position="21"/>
        <end position="317"/>
    </location>
</feature>
<feature type="domain" description="Sulfatase-modifying factor enzyme-like" evidence="3">
    <location>
        <begin position="61"/>
        <end position="303"/>
    </location>
</feature>
<dbReference type="OrthoDB" id="9768004at2"/>
<gene>
    <name evidence="4" type="ORF">SAMN04488503_2844</name>
</gene>
<keyword evidence="2" id="KW-0732">Signal</keyword>
<proteinExistence type="predicted"/>
<evidence type="ECO:0000313" key="5">
    <source>
        <dbReference type="Proteomes" id="UP000198324"/>
    </source>
</evidence>
<protein>
    <submittedName>
        <fullName evidence="4">Formylglycine-generating enzyme, required for sulfatase activity, contains SUMF1/FGE domain</fullName>
    </submittedName>
</protein>
<dbReference type="InterPro" id="IPR042095">
    <property type="entry name" value="SUMF_sf"/>
</dbReference>
<dbReference type="PANTHER" id="PTHR23150">
    <property type="entry name" value="SULFATASE MODIFYING FACTOR 1, 2"/>
    <property type="match status" value="1"/>
</dbReference>
<dbReference type="PANTHER" id="PTHR23150:SF19">
    <property type="entry name" value="FORMYLGLYCINE-GENERATING ENZYME"/>
    <property type="match status" value="1"/>
</dbReference>
<dbReference type="RefSeq" id="WP_089275039.1">
    <property type="nucleotide sequence ID" value="NZ_FZOC01000006.1"/>
</dbReference>
<feature type="signal peptide" evidence="2">
    <location>
        <begin position="1"/>
        <end position="20"/>
    </location>
</feature>
<dbReference type="SUPFAM" id="SSF56436">
    <property type="entry name" value="C-type lectin-like"/>
    <property type="match status" value="1"/>
</dbReference>
<keyword evidence="5" id="KW-1185">Reference proteome</keyword>
<dbReference type="InterPro" id="IPR051043">
    <property type="entry name" value="Sulfatase_Mod_Factor_Kinase"/>
</dbReference>
<dbReference type="Pfam" id="PF03781">
    <property type="entry name" value="FGE-sulfatase"/>
    <property type="match status" value="1"/>
</dbReference>
<organism evidence="4 5">
    <name type="scientific">Humidesulfovibrio mexicanus</name>
    <dbReference type="NCBI Taxonomy" id="147047"/>
    <lineage>
        <taxon>Bacteria</taxon>
        <taxon>Pseudomonadati</taxon>
        <taxon>Thermodesulfobacteriota</taxon>
        <taxon>Desulfovibrionia</taxon>
        <taxon>Desulfovibrionales</taxon>
        <taxon>Desulfovibrionaceae</taxon>
        <taxon>Humidesulfovibrio</taxon>
    </lineage>
</organism>
<dbReference type="EMBL" id="FZOC01000006">
    <property type="protein sequence ID" value="SNS12312.1"/>
    <property type="molecule type" value="Genomic_DNA"/>
</dbReference>
<evidence type="ECO:0000313" key="4">
    <source>
        <dbReference type="EMBL" id="SNS12312.1"/>
    </source>
</evidence>
<dbReference type="InterPro" id="IPR005532">
    <property type="entry name" value="SUMF_dom"/>
</dbReference>
<evidence type="ECO:0000259" key="3">
    <source>
        <dbReference type="Pfam" id="PF03781"/>
    </source>
</evidence>
<feature type="region of interest" description="Disordered" evidence="1">
    <location>
        <begin position="26"/>
        <end position="46"/>
    </location>
</feature>
<evidence type="ECO:0000256" key="1">
    <source>
        <dbReference type="SAM" id="MobiDB-lite"/>
    </source>
</evidence>
<dbReference type="Gene3D" id="3.90.1580.10">
    <property type="entry name" value="paralog of FGE (formylglycine-generating enzyme)"/>
    <property type="match status" value="1"/>
</dbReference>
<reference evidence="4 5" key="1">
    <citation type="submission" date="2017-06" db="EMBL/GenBank/DDBJ databases">
        <authorList>
            <person name="Kim H.J."/>
            <person name="Triplett B.A."/>
        </authorList>
    </citation>
    <scope>NUCLEOTIDE SEQUENCE [LARGE SCALE GENOMIC DNA]</scope>
    <source>
        <strain evidence="4 5">DSM 13116</strain>
    </source>
</reference>
<name>A0A239BXD4_9BACT</name>